<evidence type="ECO:0000256" key="3">
    <source>
        <dbReference type="ARBA" id="ARBA00022643"/>
    </source>
</evidence>
<evidence type="ECO:0000259" key="7">
    <source>
        <dbReference type="Pfam" id="PF00724"/>
    </source>
</evidence>
<dbReference type="AlphaFoldDB" id="A0A381TTU6"/>
<evidence type="ECO:0000256" key="2">
    <source>
        <dbReference type="ARBA" id="ARBA00022630"/>
    </source>
</evidence>
<keyword evidence="4" id="KW-0521">NADP</keyword>
<sequence>MSNLFTPITIRGEEIRNRLFVAPMCQYSANNEDGVATDWHMVHLGTRAVGGAGLVMAEATSVSPEGRISPQDLGIWSDEQASALRPIASFIDSQGATPSIQLAHAGRKASHKRPWEGGDVLTKEDGGWDIGGPSPLAFDEGWVVPDELTIEDIDSIISDFSISAVRSVEVGFRVLELHLAHGYLACEFMSPLSNHRNDSYGGTLRNRCRLPIDIVSAVRKVIPESMPLLARISATEYMSDGWSLEDSIELSGWLKEEGVDMIDCSSGGNSPSQNMDAFPGYQVLFATAIKREVGILTGAVGLITDASQAEQTLRNGEADAILLGRELLRNPYWPLNAQVELDGQDSVW</sequence>
<keyword evidence="5" id="KW-0560">Oxidoreductase</keyword>
<evidence type="ECO:0000256" key="1">
    <source>
        <dbReference type="ARBA" id="ARBA00001917"/>
    </source>
</evidence>
<protein>
    <recommendedName>
        <fullName evidence="7">NADH:flavin oxidoreductase/NADH oxidase N-terminal domain-containing protein</fullName>
    </recommendedName>
</protein>
<organism evidence="8">
    <name type="scientific">marine metagenome</name>
    <dbReference type="NCBI Taxonomy" id="408172"/>
    <lineage>
        <taxon>unclassified sequences</taxon>
        <taxon>metagenomes</taxon>
        <taxon>ecological metagenomes</taxon>
    </lineage>
</organism>
<dbReference type="GO" id="GO:0010181">
    <property type="term" value="F:FMN binding"/>
    <property type="evidence" value="ECO:0007669"/>
    <property type="project" value="InterPro"/>
</dbReference>
<evidence type="ECO:0000256" key="4">
    <source>
        <dbReference type="ARBA" id="ARBA00022857"/>
    </source>
</evidence>
<keyword evidence="2" id="KW-0285">Flavoprotein</keyword>
<dbReference type="GO" id="GO:0003959">
    <property type="term" value="F:NADPH dehydrogenase activity"/>
    <property type="evidence" value="ECO:0007669"/>
    <property type="project" value="InterPro"/>
</dbReference>
<feature type="domain" description="NADH:flavin oxidoreductase/NADH oxidase N-terminal" evidence="7">
    <location>
        <begin position="3"/>
        <end position="341"/>
    </location>
</feature>
<dbReference type="CDD" id="cd02932">
    <property type="entry name" value="OYE_YqiM_FMN"/>
    <property type="match status" value="1"/>
</dbReference>
<dbReference type="InterPro" id="IPR013785">
    <property type="entry name" value="Aldolase_TIM"/>
</dbReference>
<dbReference type="SUPFAM" id="SSF51395">
    <property type="entry name" value="FMN-linked oxidoreductases"/>
    <property type="match status" value="1"/>
</dbReference>
<reference evidence="8" key="1">
    <citation type="submission" date="2018-05" db="EMBL/GenBank/DDBJ databases">
        <authorList>
            <person name="Lanie J.A."/>
            <person name="Ng W.-L."/>
            <person name="Kazmierczak K.M."/>
            <person name="Andrzejewski T.M."/>
            <person name="Davidsen T.M."/>
            <person name="Wayne K.J."/>
            <person name="Tettelin H."/>
            <person name="Glass J.I."/>
            <person name="Rusch D."/>
            <person name="Podicherti R."/>
            <person name="Tsui H.-C.T."/>
            <person name="Winkler M.E."/>
        </authorList>
    </citation>
    <scope>NUCLEOTIDE SEQUENCE</scope>
</reference>
<dbReference type="PANTHER" id="PTHR43303:SF4">
    <property type="entry name" value="NADPH DEHYDROGENASE C23G7.10C-RELATED"/>
    <property type="match status" value="1"/>
</dbReference>
<feature type="non-terminal residue" evidence="8">
    <location>
        <position position="348"/>
    </location>
</feature>
<accession>A0A381TTU6</accession>
<keyword evidence="3" id="KW-0288">FMN</keyword>
<name>A0A381TTU6_9ZZZZ</name>
<dbReference type="Pfam" id="PF00724">
    <property type="entry name" value="Oxidored_FMN"/>
    <property type="match status" value="1"/>
</dbReference>
<dbReference type="Gene3D" id="3.20.20.70">
    <property type="entry name" value="Aldolase class I"/>
    <property type="match status" value="1"/>
</dbReference>
<evidence type="ECO:0000256" key="6">
    <source>
        <dbReference type="SAM" id="MobiDB-lite"/>
    </source>
</evidence>
<evidence type="ECO:0000313" key="8">
    <source>
        <dbReference type="EMBL" id="SVA19456.1"/>
    </source>
</evidence>
<dbReference type="InterPro" id="IPR001155">
    <property type="entry name" value="OxRdtase_FMN_N"/>
</dbReference>
<gene>
    <name evidence="8" type="ORF">METZ01_LOCUS72310</name>
</gene>
<feature type="compositionally biased region" description="Basic and acidic residues" evidence="6">
    <location>
        <begin position="113"/>
        <end position="126"/>
    </location>
</feature>
<dbReference type="PANTHER" id="PTHR43303">
    <property type="entry name" value="NADPH DEHYDROGENASE C23G7.10C-RELATED"/>
    <property type="match status" value="1"/>
</dbReference>
<feature type="region of interest" description="Disordered" evidence="6">
    <location>
        <begin position="104"/>
        <end position="126"/>
    </location>
</feature>
<comment type="cofactor">
    <cofactor evidence="1">
        <name>FMN</name>
        <dbReference type="ChEBI" id="CHEBI:58210"/>
    </cofactor>
</comment>
<dbReference type="InterPro" id="IPR044152">
    <property type="entry name" value="YqjM-like"/>
</dbReference>
<dbReference type="GO" id="GO:0050661">
    <property type="term" value="F:NADP binding"/>
    <property type="evidence" value="ECO:0007669"/>
    <property type="project" value="InterPro"/>
</dbReference>
<dbReference type="EMBL" id="UINC01005155">
    <property type="protein sequence ID" value="SVA19456.1"/>
    <property type="molecule type" value="Genomic_DNA"/>
</dbReference>
<evidence type="ECO:0000256" key="5">
    <source>
        <dbReference type="ARBA" id="ARBA00023002"/>
    </source>
</evidence>
<proteinExistence type="predicted"/>